<protein>
    <submittedName>
        <fullName evidence="3">Amino-acid N-acetyltransferase</fullName>
    </submittedName>
</protein>
<accession>A0A0Q0QUR6</accession>
<evidence type="ECO:0000313" key="4">
    <source>
        <dbReference type="Proteomes" id="UP000183812"/>
    </source>
</evidence>
<dbReference type="Proteomes" id="UP000183812">
    <property type="component" value="Unassembled WGS sequence"/>
</dbReference>
<dbReference type="GO" id="GO:0016747">
    <property type="term" value="F:acyltransferase activity, transferring groups other than amino-acyl groups"/>
    <property type="evidence" value="ECO:0007669"/>
    <property type="project" value="InterPro"/>
</dbReference>
<dbReference type="OrthoDB" id="5197788at2"/>
<evidence type="ECO:0000256" key="2">
    <source>
        <dbReference type="ARBA" id="ARBA00023315"/>
    </source>
</evidence>
<dbReference type="AlphaFoldDB" id="A0A0Q0QUR6"/>
<dbReference type="Pfam" id="PF13508">
    <property type="entry name" value="Acetyltransf_7"/>
    <property type="match status" value="1"/>
</dbReference>
<proteinExistence type="predicted"/>
<keyword evidence="2" id="KW-0012">Acyltransferase</keyword>
<dbReference type="NCBIfam" id="NF040501">
    <property type="entry name" value="resist_ArsN2"/>
    <property type="match status" value="1"/>
</dbReference>
<sequence>MPEVMVLPELTATPIAGSDPGLAEALAAAHLPVEDLTDPGRSFFVFSDASGEICGFGGYELPGDQALIRSMVVPETARGRGIGSAILAALLERVAAAGAREAWLFTKHAAPFFSHRGFRARARYEVPPPVLATKQASSVCPITAVVMSRPLPV</sequence>
<dbReference type="InterPro" id="IPR050832">
    <property type="entry name" value="Bact_Acetyltransf"/>
</dbReference>
<dbReference type="PANTHER" id="PTHR43877">
    <property type="entry name" value="AMINOALKYLPHOSPHONATE N-ACETYLTRANSFERASE-RELATED-RELATED"/>
    <property type="match status" value="1"/>
</dbReference>
<dbReference type="SUPFAM" id="SSF55729">
    <property type="entry name" value="Acyl-CoA N-acyltransferases (Nat)"/>
    <property type="match status" value="1"/>
</dbReference>
<dbReference type="PROSITE" id="PS51186">
    <property type="entry name" value="GNAT"/>
    <property type="match status" value="1"/>
</dbReference>
<dbReference type="Gene3D" id="3.40.630.30">
    <property type="match status" value="1"/>
</dbReference>
<reference evidence="3 4" key="1">
    <citation type="submission" date="2016-10" db="EMBL/GenBank/DDBJ databases">
        <authorList>
            <person name="de Groot N.N."/>
        </authorList>
    </citation>
    <scope>NUCLEOTIDE SEQUENCE [LARGE SCALE GENOMIC DNA]</scope>
    <source>
        <strain evidence="4">DSM 938 / 37b4</strain>
    </source>
</reference>
<dbReference type="CDD" id="cd04301">
    <property type="entry name" value="NAT_SF"/>
    <property type="match status" value="1"/>
</dbReference>
<evidence type="ECO:0000256" key="1">
    <source>
        <dbReference type="ARBA" id="ARBA00022679"/>
    </source>
</evidence>
<name>A0A0Q0QUR6_RHOCA</name>
<organism evidence="3 4">
    <name type="scientific">Rhodobacter capsulatus</name>
    <name type="common">Rhodopseudomonas capsulata</name>
    <dbReference type="NCBI Taxonomy" id="1061"/>
    <lineage>
        <taxon>Bacteria</taxon>
        <taxon>Pseudomonadati</taxon>
        <taxon>Pseudomonadota</taxon>
        <taxon>Alphaproteobacteria</taxon>
        <taxon>Rhodobacterales</taxon>
        <taxon>Rhodobacter group</taxon>
        <taxon>Rhodobacter</taxon>
    </lineage>
</organism>
<evidence type="ECO:0000313" key="3">
    <source>
        <dbReference type="EMBL" id="SDF06511.1"/>
    </source>
</evidence>
<dbReference type="InterPro" id="IPR000182">
    <property type="entry name" value="GNAT_dom"/>
</dbReference>
<dbReference type="EMBL" id="FNAY01000006">
    <property type="protein sequence ID" value="SDF06511.1"/>
    <property type="molecule type" value="Genomic_DNA"/>
</dbReference>
<dbReference type="InterPro" id="IPR016181">
    <property type="entry name" value="Acyl_CoA_acyltransferase"/>
</dbReference>
<dbReference type="RefSeq" id="WP_055209513.1">
    <property type="nucleotide sequence ID" value="NZ_CP061202.1"/>
</dbReference>
<gene>
    <name evidence="3" type="ORF">SAMN04244550_01628</name>
</gene>
<keyword evidence="1 3" id="KW-0808">Transferase</keyword>